<feature type="compositionally biased region" description="Basic residues" evidence="1">
    <location>
        <begin position="92"/>
        <end position="101"/>
    </location>
</feature>
<proteinExistence type="predicted"/>
<feature type="compositionally biased region" description="Basic residues" evidence="1">
    <location>
        <begin position="69"/>
        <end position="85"/>
    </location>
</feature>
<comment type="caution">
    <text evidence="2">The sequence shown here is derived from an EMBL/GenBank/DDBJ whole genome shotgun (WGS) entry which is preliminary data.</text>
</comment>
<evidence type="ECO:0000313" key="2">
    <source>
        <dbReference type="EMBL" id="TQE12641.1"/>
    </source>
</evidence>
<dbReference type="Proteomes" id="UP000315295">
    <property type="component" value="Unassembled WGS sequence"/>
</dbReference>
<reference evidence="2 3" key="1">
    <citation type="journal article" date="2019" name="G3 (Bethesda)">
        <title>Sequencing of a Wild Apple (Malus baccata) Genome Unravels the Differences Between Cultivated and Wild Apple Species Regarding Disease Resistance and Cold Tolerance.</title>
        <authorList>
            <person name="Chen X."/>
        </authorList>
    </citation>
    <scope>NUCLEOTIDE SEQUENCE [LARGE SCALE GENOMIC DNA]</scope>
    <source>
        <strain evidence="3">cv. Shandingzi</strain>
        <tissue evidence="2">Leaves</tissue>
    </source>
</reference>
<sequence>MTGIFYATFRTVSLYLQVQWMLFSPSCPSSLLTKLPKASVDVEQQTQKSKFALIKRRSPMKVNSTETKKLRRRGPSPRGGARRPRIQTARTDRRRRGQHPR</sequence>
<gene>
    <name evidence="2" type="ORF">C1H46_001853</name>
</gene>
<feature type="region of interest" description="Disordered" evidence="1">
    <location>
        <begin position="50"/>
        <end position="101"/>
    </location>
</feature>
<evidence type="ECO:0000256" key="1">
    <source>
        <dbReference type="SAM" id="MobiDB-lite"/>
    </source>
</evidence>
<name>A0A540NNP9_MALBA</name>
<keyword evidence="3" id="KW-1185">Reference proteome</keyword>
<protein>
    <submittedName>
        <fullName evidence="2">Uncharacterized protein</fullName>
    </submittedName>
</protein>
<evidence type="ECO:0000313" key="3">
    <source>
        <dbReference type="Proteomes" id="UP000315295"/>
    </source>
</evidence>
<organism evidence="2 3">
    <name type="scientific">Malus baccata</name>
    <name type="common">Siberian crab apple</name>
    <name type="synonym">Pyrus baccata</name>
    <dbReference type="NCBI Taxonomy" id="106549"/>
    <lineage>
        <taxon>Eukaryota</taxon>
        <taxon>Viridiplantae</taxon>
        <taxon>Streptophyta</taxon>
        <taxon>Embryophyta</taxon>
        <taxon>Tracheophyta</taxon>
        <taxon>Spermatophyta</taxon>
        <taxon>Magnoliopsida</taxon>
        <taxon>eudicotyledons</taxon>
        <taxon>Gunneridae</taxon>
        <taxon>Pentapetalae</taxon>
        <taxon>rosids</taxon>
        <taxon>fabids</taxon>
        <taxon>Rosales</taxon>
        <taxon>Rosaceae</taxon>
        <taxon>Amygdaloideae</taxon>
        <taxon>Maleae</taxon>
        <taxon>Malus</taxon>
    </lineage>
</organism>
<accession>A0A540NNP9</accession>
<dbReference type="AlphaFoldDB" id="A0A540NNP9"/>
<dbReference type="EMBL" id="VIEB01000018">
    <property type="protein sequence ID" value="TQE12641.1"/>
    <property type="molecule type" value="Genomic_DNA"/>
</dbReference>